<name>A0A8C9CXS6_PANLE</name>
<reference evidence="2" key="1">
    <citation type="journal article" date="2019" name="bioRxiv">
        <title>Long live the king: chromosome-level assembly of the lion (Panthera leo) using linked-read, Hi-C, and long read data.</title>
        <authorList>
            <person name="Armstrong E.E."/>
            <person name="Taylor R.W."/>
            <person name="Miller D.E."/>
            <person name="Kaelin C."/>
            <person name="Barsh G."/>
            <person name="Hadly E.A."/>
            <person name="Petrov D."/>
        </authorList>
    </citation>
    <scope>NUCLEOTIDE SEQUENCE [LARGE SCALE GENOMIC DNA]</scope>
</reference>
<reference evidence="2" key="3">
    <citation type="submission" date="2025-09" db="UniProtKB">
        <authorList>
            <consortium name="Ensembl"/>
        </authorList>
    </citation>
    <scope>IDENTIFICATION</scope>
</reference>
<organism evidence="2 3">
    <name type="scientific">Panthera leo</name>
    <name type="common">Lion</name>
    <dbReference type="NCBI Taxonomy" id="9689"/>
    <lineage>
        <taxon>Eukaryota</taxon>
        <taxon>Metazoa</taxon>
        <taxon>Chordata</taxon>
        <taxon>Craniata</taxon>
        <taxon>Vertebrata</taxon>
        <taxon>Euteleostomi</taxon>
        <taxon>Mammalia</taxon>
        <taxon>Eutheria</taxon>
        <taxon>Laurasiatheria</taxon>
        <taxon>Carnivora</taxon>
        <taxon>Feliformia</taxon>
        <taxon>Felidae</taxon>
        <taxon>Pantherinae</taxon>
        <taxon>Panthera</taxon>
    </lineage>
</organism>
<dbReference type="AlphaFoldDB" id="A0A8C9CXS6"/>
<reference evidence="2" key="2">
    <citation type="submission" date="2025-08" db="UniProtKB">
        <authorList>
            <consortium name="Ensembl"/>
        </authorList>
    </citation>
    <scope>IDENTIFICATION</scope>
</reference>
<proteinExistence type="predicted"/>
<feature type="region of interest" description="Disordered" evidence="1">
    <location>
        <begin position="79"/>
        <end position="145"/>
    </location>
</feature>
<dbReference type="Proteomes" id="UP000694399">
    <property type="component" value="Chromosome A3"/>
</dbReference>
<accession>A0A8C9CXS6</accession>
<evidence type="ECO:0000313" key="3">
    <source>
        <dbReference type="Proteomes" id="UP000694399"/>
    </source>
</evidence>
<protein>
    <submittedName>
        <fullName evidence="2">Uncharacterized protein</fullName>
    </submittedName>
</protein>
<evidence type="ECO:0000313" key="2">
    <source>
        <dbReference type="Ensembl" id="ENSPLOP00000002310.1"/>
    </source>
</evidence>
<dbReference type="OMA" id="SSAACHY"/>
<sequence>RCGTARTRYSSSRMPPTCTSSMLTCARASPHSTWPCCAAPCSMAATPACRSSSASCSPSTRWRAAARSTARAASPSTWSTVTSAWYRRPPGTTRATSSGPAARSAQLCGAPAAHPPRPSNRLPSPTGCCSRPSISTSSRPTSTPCPTAAPTTVATATASSSAACHYPRCCWTPHAAAPSHGVPSQMAMCLSCSWATALSLPSLCCPMRSSTSCVSTTSCGPRCRT</sequence>
<dbReference type="Ensembl" id="ENSPLOT00000002517.1">
    <property type="protein sequence ID" value="ENSPLOP00000002310.1"/>
    <property type="gene ID" value="ENSPLOG00000001667.1"/>
</dbReference>
<evidence type="ECO:0000256" key="1">
    <source>
        <dbReference type="SAM" id="MobiDB-lite"/>
    </source>
</evidence>
<feature type="compositionally biased region" description="Low complexity" evidence="1">
    <location>
        <begin position="128"/>
        <end position="145"/>
    </location>
</feature>
<keyword evidence="3" id="KW-1185">Reference proteome</keyword>